<proteinExistence type="predicted"/>
<accession>C9SXJ1</accession>
<organism evidence="2">
    <name type="scientific">Verticillium alfalfae (strain VaMs.102 / ATCC MYA-4576 / FGSC 10136)</name>
    <name type="common">Verticillium wilt of alfalfa</name>
    <name type="synonym">Verticillium albo-atrum</name>
    <dbReference type="NCBI Taxonomy" id="526221"/>
    <lineage>
        <taxon>Eukaryota</taxon>
        <taxon>Fungi</taxon>
        <taxon>Dikarya</taxon>
        <taxon>Ascomycota</taxon>
        <taxon>Pezizomycotina</taxon>
        <taxon>Sordariomycetes</taxon>
        <taxon>Hypocreomycetidae</taxon>
        <taxon>Glomerellales</taxon>
        <taxon>Plectosphaerellaceae</taxon>
        <taxon>Verticillium</taxon>
    </lineage>
</organism>
<dbReference type="OMA" id="FATFECK"/>
<dbReference type="HOGENOM" id="CLU_1171197_0_0_1"/>
<reference evidence="2" key="1">
    <citation type="journal article" date="2011" name="PLoS Pathog.">
        <title>Comparative genomics yields insights into niche adaptation of plant vascular wilt pathogens.</title>
        <authorList>
            <person name="Klosterman S.J."/>
            <person name="Subbarao K.V."/>
            <person name="Kang S."/>
            <person name="Veronese P."/>
            <person name="Gold S.E."/>
            <person name="Thomma B.P.H.J."/>
            <person name="Chen Z."/>
            <person name="Henrissat B."/>
            <person name="Lee Y.-H."/>
            <person name="Park J."/>
            <person name="Garcia-Pedrajas M.D."/>
            <person name="Barbara D.J."/>
            <person name="Anchieta A."/>
            <person name="de Jonge R."/>
            <person name="Santhanam P."/>
            <person name="Maruthachalam K."/>
            <person name="Atallah Z."/>
            <person name="Amyotte S.G."/>
            <person name="Paz Z."/>
            <person name="Inderbitzin P."/>
            <person name="Hayes R.J."/>
            <person name="Heiman D.I."/>
            <person name="Young S."/>
            <person name="Zeng Q."/>
            <person name="Engels R."/>
            <person name="Galagan J."/>
            <person name="Cuomo C.A."/>
            <person name="Dobinson K.F."/>
            <person name="Ma L.-J."/>
        </authorList>
    </citation>
    <scope>NUCLEOTIDE SEQUENCE [LARGE SCALE GENOMIC DNA]</scope>
    <source>
        <strain evidence="2">VaMs.102 / ATCC MYA-4576 / FGSC 10136</strain>
    </source>
</reference>
<dbReference type="Proteomes" id="UP000008698">
    <property type="component" value="Unassembled WGS sequence"/>
</dbReference>
<dbReference type="EMBL" id="DS985228">
    <property type="protein sequence ID" value="EEY23381.1"/>
    <property type="molecule type" value="Genomic_DNA"/>
</dbReference>
<dbReference type="KEGG" id="val:VDBG_09491"/>
<dbReference type="OrthoDB" id="10066232at2759"/>
<dbReference type="GeneID" id="9527997"/>
<keyword evidence="2" id="KW-1185">Reference proteome</keyword>
<dbReference type="SUPFAM" id="SSF81301">
    <property type="entry name" value="Nucleotidyltransferase"/>
    <property type="match status" value="1"/>
</dbReference>
<protein>
    <submittedName>
        <fullName evidence="1">Predicted protein</fullName>
    </submittedName>
</protein>
<dbReference type="InterPro" id="IPR043519">
    <property type="entry name" value="NT_sf"/>
</dbReference>
<evidence type="ECO:0000313" key="1">
    <source>
        <dbReference type="EMBL" id="EEY23381.1"/>
    </source>
</evidence>
<name>C9SXJ1_VERA1</name>
<dbReference type="AlphaFoldDB" id="C9SXJ1"/>
<gene>
    <name evidence="1" type="ORF">VDBG_09491</name>
</gene>
<sequence>MPHYTQDDVTRLEMRTKHSGPDQMMQALAVVVGILERKKISYGVMGTMNLFLCGSGRSMGRVDIAVDSPPRIEDLLRLFDGHWAVGVAKIFVDVKGALVQFDLTTQESLAAVLPRGIARSVERFTPRTRFATFECKLLEIGPVVATILKSHYNLRAAGDYHDLIFIVTSRKCSSLVRDASDNFRQEWKYAFLEAALKRDPSMTQAISWALNMPHAL</sequence>
<dbReference type="eggNOG" id="ENOG502T30G">
    <property type="taxonomic scope" value="Eukaryota"/>
</dbReference>
<evidence type="ECO:0000313" key="2">
    <source>
        <dbReference type="Proteomes" id="UP000008698"/>
    </source>
</evidence>
<dbReference type="RefSeq" id="XP_003000296.1">
    <property type="nucleotide sequence ID" value="XM_003000250.1"/>
</dbReference>